<dbReference type="PANTHER" id="PTHR43798">
    <property type="entry name" value="MONOACYLGLYCEROL LIPASE"/>
    <property type="match status" value="1"/>
</dbReference>
<proteinExistence type="predicted"/>
<dbReference type="InterPro" id="IPR050266">
    <property type="entry name" value="AB_hydrolase_sf"/>
</dbReference>
<protein>
    <submittedName>
        <fullName evidence="2">Alpha/beta hydrolase fold containing protein</fullName>
    </submittedName>
</protein>
<dbReference type="GO" id="GO:0016020">
    <property type="term" value="C:membrane"/>
    <property type="evidence" value="ECO:0007669"/>
    <property type="project" value="TreeGrafter"/>
</dbReference>
<dbReference type="RefSeq" id="WP_039800700.1">
    <property type="nucleotide sequence ID" value="NZ_CP010415.1"/>
</dbReference>
<dbReference type="GO" id="GO:0016787">
    <property type="term" value="F:hydrolase activity"/>
    <property type="evidence" value="ECO:0007669"/>
    <property type="project" value="UniProtKB-KW"/>
</dbReference>
<keyword evidence="2" id="KW-0378">Hydrolase</keyword>
<sequence>MERFVQTNGIQLHCLDHPGGEPPLVLMPGLTANAHAFDGLIGAGLSPALRVLAVDLRGRGLSDKPDSGYGMAEHAADVVGLLDALGLAQVVLGGHSFGGLLALYMAAHYPERVARLVVLDAACSFHPQVRELIQPSLDRLGTVHPSWDEYLATIKRMPFYAGWWDPAIESAYRADVETRADGTLRPRSRPEAIGEAMDKLLAEDWPGHLAAVRQPMLLVNAPGAYGPPGTPPVLPREQALETVAAVADGRYVEVPGNHMTMLFGDGAARTVEAILDFVRS</sequence>
<dbReference type="PANTHER" id="PTHR43798:SF33">
    <property type="entry name" value="HYDROLASE, PUTATIVE (AFU_ORTHOLOGUE AFUA_2G14860)-RELATED"/>
    <property type="match status" value="1"/>
</dbReference>
<evidence type="ECO:0000313" key="3">
    <source>
        <dbReference type="Proteomes" id="UP000068210"/>
    </source>
</evidence>
<reference evidence="2 3" key="1">
    <citation type="journal article" date="2015" name="PLoS ONE">
        <title>Azotobacter Genomes: The Genome of Azotobacter chroococcum NCIMB 8003 (ATCC 4412).</title>
        <authorList>
            <person name="Robson R.L."/>
            <person name="Jones R."/>
            <person name="Robson R.M."/>
            <person name="Schwartz A."/>
            <person name="Richardson T.H."/>
        </authorList>
    </citation>
    <scope>NUCLEOTIDE SEQUENCE [LARGE SCALE GENOMIC DNA]</scope>
    <source>
        <strain evidence="2 3">NCIMB 8003</strain>
    </source>
</reference>
<dbReference type="HOGENOM" id="CLU_020336_36_0_6"/>
<dbReference type="Gene3D" id="3.40.50.1820">
    <property type="entry name" value="alpha/beta hydrolase"/>
    <property type="match status" value="1"/>
</dbReference>
<dbReference type="Proteomes" id="UP000068210">
    <property type="component" value="Chromosome"/>
</dbReference>
<dbReference type="Pfam" id="PF00561">
    <property type="entry name" value="Abhydrolase_1"/>
    <property type="match status" value="1"/>
</dbReference>
<dbReference type="PRINTS" id="PR00111">
    <property type="entry name" value="ABHYDROLASE"/>
</dbReference>
<evidence type="ECO:0000259" key="1">
    <source>
        <dbReference type="Pfam" id="PF00561"/>
    </source>
</evidence>
<evidence type="ECO:0000313" key="2">
    <source>
        <dbReference type="EMBL" id="AJE19581.1"/>
    </source>
</evidence>
<dbReference type="InterPro" id="IPR029058">
    <property type="entry name" value="AB_hydrolase_fold"/>
</dbReference>
<dbReference type="STRING" id="1328314.Achr_660"/>
<keyword evidence="3" id="KW-1185">Reference proteome</keyword>
<dbReference type="EMBL" id="CP010415">
    <property type="protein sequence ID" value="AJE19581.1"/>
    <property type="molecule type" value="Genomic_DNA"/>
</dbReference>
<dbReference type="SUPFAM" id="SSF53474">
    <property type="entry name" value="alpha/beta-Hydrolases"/>
    <property type="match status" value="1"/>
</dbReference>
<gene>
    <name evidence="2" type="ORF">Achr_660</name>
</gene>
<dbReference type="InterPro" id="IPR000073">
    <property type="entry name" value="AB_hydrolase_1"/>
</dbReference>
<name>A0A0C4WIP5_9GAMM</name>
<dbReference type="AlphaFoldDB" id="A0A0C4WIP5"/>
<accession>A0A0C4WIP5</accession>
<feature type="domain" description="AB hydrolase-1" evidence="1">
    <location>
        <begin position="22"/>
        <end position="129"/>
    </location>
</feature>
<dbReference type="KEGG" id="acx:Achr_660"/>
<organism evidence="2 3">
    <name type="scientific">Azotobacter chroococcum NCIMB 8003</name>
    <dbReference type="NCBI Taxonomy" id="1328314"/>
    <lineage>
        <taxon>Bacteria</taxon>
        <taxon>Pseudomonadati</taxon>
        <taxon>Pseudomonadota</taxon>
        <taxon>Gammaproteobacteria</taxon>
        <taxon>Pseudomonadales</taxon>
        <taxon>Pseudomonadaceae</taxon>
        <taxon>Azotobacter</taxon>
    </lineage>
</organism>